<gene>
    <name evidence="1" type="ORF">CYMTET_32947</name>
</gene>
<comment type="caution">
    <text evidence="1">The sequence shown here is derived from an EMBL/GenBank/DDBJ whole genome shotgun (WGS) entry which is preliminary data.</text>
</comment>
<evidence type="ECO:0000313" key="2">
    <source>
        <dbReference type="Proteomes" id="UP001190700"/>
    </source>
</evidence>
<accession>A0AAE0KRC6</accession>
<dbReference type="Proteomes" id="UP001190700">
    <property type="component" value="Unassembled WGS sequence"/>
</dbReference>
<dbReference type="AlphaFoldDB" id="A0AAE0KRC6"/>
<name>A0AAE0KRC6_9CHLO</name>
<keyword evidence="2" id="KW-1185">Reference proteome</keyword>
<organism evidence="1 2">
    <name type="scientific">Cymbomonas tetramitiformis</name>
    <dbReference type="NCBI Taxonomy" id="36881"/>
    <lineage>
        <taxon>Eukaryota</taxon>
        <taxon>Viridiplantae</taxon>
        <taxon>Chlorophyta</taxon>
        <taxon>Pyramimonadophyceae</taxon>
        <taxon>Pyramimonadales</taxon>
        <taxon>Pyramimonadaceae</taxon>
        <taxon>Cymbomonas</taxon>
    </lineage>
</organism>
<feature type="non-terminal residue" evidence="1">
    <location>
        <position position="1"/>
    </location>
</feature>
<protein>
    <submittedName>
        <fullName evidence="1">Uncharacterized protein</fullName>
    </submittedName>
</protein>
<proteinExistence type="predicted"/>
<sequence length="385" mass="41664">GSIPEALWEALPPQSSADARQRHAEALWATLCVAECCRQAPEAFLMPAEATTEAPRRLQALAEGFLEREARAFGALGQAQESLRPEAARLTKGWRKRHLAALAEFRSRRIQQEEEERRNGWRTLVSEGKWGCRVRDRIAAAAMAHAWVAIMMVGPLDPYTRAHRVMGRSLAVGAMLALAFAAFATKGVACCEGMKRQLGCPEPITASSECFGYTTCLELMEDDAFREEAAAYTCSEFPEESLVGQVMAAVAVAIAVLPVSLAWDTLVAAGRQHRFPRCWVSAAETVEQEASRRWPALAWVQALGNAAARCLAGPAIRAGEACGDAVVAGWQQVAGGCARLQLAVVLWWQAGVLRAPLGPLLDRVEIQGAAAASLDVIFSDCLYFS</sequence>
<reference evidence="1 2" key="1">
    <citation type="journal article" date="2015" name="Genome Biol. Evol.">
        <title>Comparative Genomics of a Bacterivorous Green Alga Reveals Evolutionary Causalities and Consequences of Phago-Mixotrophic Mode of Nutrition.</title>
        <authorList>
            <person name="Burns J.A."/>
            <person name="Paasch A."/>
            <person name="Narechania A."/>
            <person name="Kim E."/>
        </authorList>
    </citation>
    <scope>NUCLEOTIDE SEQUENCE [LARGE SCALE GENOMIC DNA]</scope>
    <source>
        <strain evidence="1 2">PLY_AMNH</strain>
    </source>
</reference>
<evidence type="ECO:0000313" key="1">
    <source>
        <dbReference type="EMBL" id="KAK3257986.1"/>
    </source>
</evidence>
<dbReference type="EMBL" id="LGRX02019913">
    <property type="protein sequence ID" value="KAK3257986.1"/>
    <property type="molecule type" value="Genomic_DNA"/>
</dbReference>